<dbReference type="Gene3D" id="3.30.470.30">
    <property type="entry name" value="DNA ligase/mRNA capping enzyme"/>
    <property type="match status" value="1"/>
</dbReference>
<dbReference type="Pfam" id="PF01068">
    <property type="entry name" value="DNA_ligase_A_M"/>
    <property type="match status" value="1"/>
</dbReference>
<keyword evidence="3" id="KW-1185">Reference proteome</keyword>
<reference evidence="3" key="1">
    <citation type="submission" date="2017-06" db="EMBL/GenBank/DDBJ databases">
        <authorList>
            <person name="Spollen W.G."/>
            <person name="Givan S.A."/>
            <person name="Brown P.B."/>
            <person name="Attai H."/>
        </authorList>
    </citation>
    <scope>NUCLEOTIDE SEQUENCE [LARGE SCALE GENOMIC DNA]</scope>
</reference>
<evidence type="ECO:0000259" key="1">
    <source>
        <dbReference type="Pfam" id="PF01068"/>
    </source>
</evidence>
<accession>A0A2L0UYX8</accession>
<dbReference type="RefSeq" id="YP_009791797.1">
    <property type="nucleotide sequence ID" value="NC_047845.1"/>
</dbReference>
<dbReference type="Proteomes" id="UP000223042">
    <property type="component" value="Segment"/>
</dbReference>
<dbReference type="EMBL" id="MF403005">
    <property type="protein sequence ID" value="AUZ94733.1"/>
    <property type="molecule type" value="Genomic_DNA"/>
</dbReference>
<dbReference type="GO" id="GO:0006310">
    <property type="term" value="P:DNA recombination"/>
    <property type="evidence" value="ECO:0007669"/>
    <property type="project" value="InterPro"/>
</dbReference>
<evidence type="ECO:0000313" key="3">
    <source>
        <dbReference type="Proteomes" id="UP000223042"/>
    </source>
</evidence>
<evidence type="ECO:0000313" key="2">
    <source>
        <dbReference type="EMBL" id="AUZ94733.1"/>
    </source>
</evidence>
<name>A0A2L0UYX8_9CAUD</name>
<proteinExistence type="predicted"/>
<dbReference type="GO" id="GO:0006281">
    <property type="term" value="P:DNA repair"/>
    <property type="evidence" value="ECO:0007669"/>
    <property type="project" value="InterPro"/>
</dbReference>
<dbReference type="KEGG" id="vg:54981985"/>
<sequence>MSNAPMELAKNFDAKQAKHFLPGYAQIKYDGIPITFIRRGDEVLALSRQNEDMLSVPHIKEQMSHILKKEGASVTMECLVPGKSFKDAGGIIRRQTPDLDTSMIIGVVFDANIMAQPKDTYYIRMSQFEKAMAPIKELYGIAGKKWNVAFIKSVKVETLEDVEQTWARFSEGKPIEGMMIHAMNKAFRPGKRCWGMCRYKPQPTIDLEVESFEEAISEAGEPLGMVGRVNVRLRRSWPSPPPPARTKQDLEWVSEGTGSSVYVAVVGVGPGKLTHTERTDLWNIYTLKAQSTVSQWPTGVLYAEIKFMPDPAYAALRQPTIQRLRTDKTEGDVLVY</sequence>
<feature type="domain" description="ATP-dependent DNA ligase family profile" evidence="1">
    <location>
        <begin position="8"/>
        <end position="200"/>
    </location>
</feature>
<dbReference type="GO" id="GO:0003910">
    <property type="term" value="F:DNA ligase (ATP) activity"/>
    <property type="evidence" value="ECO:0007669"/>
    <property type="project" value="InterPro"/>
</dbReference>
<dbReference type="GeneID" id="54981985"/>
<dbReference type="SUPFAM" id="SSF56091">
    <property type="entry name" value="DNA ligase/mRNA capping enzyme, catalytic domain"/>
    <property type="match status" value="1"/>
</dbReference>
<dbReference type="GO" id="GO:0005524">
    <property type="term" value="F:ATP binding"/>
    <property type="evidence" value="ECO:0007669"/>
    <property type="project" value="InterPro"/>
</dbReference>
<dbReference type="InterPro" id="IPR012310">
    <property type="entry name" value="DNA_ligase_ATP-dep_cent"/>
</dbReference>
<organism evidence="2 3">
    <name type="scientific">Agrobacterium phage Atu_ph02</name>
    <dbReference type="NCBI Taxonomy" id="2024261"/>
    <lineage>
        <taxon>Viruses</taxon>
        <taxon>Duplodnaviria</taxon>
        <taxon>Heunggongvirae</taxon>
        <taxon>Uroviricota</taxon>
        <taxon>Caudoviricetes</taxon>
        <taxon>Autographivirales</taxon>
        <taxon>Dunnvirinae</taxon>
        <taxon>Atuphduovirus</taxon>
        <taxon>Atuphduovirus atuph02</taxon>
    </lineage>
</organism>
<protein>
    <recommendedName>
        <fullName evidence="1">ATP-dependent DNA ligase family profile domain-containing protein</fullName>
    </recommendedName>
</protein>